<organism evidence="7 8">
    <name type="scientific">Patagioenas fasciata monilis</name>
    <dbReference type="NCBI Taxonomy" id="372326"/>
    <lineage>
        <taxon>Eukaryota</taxon>
        <taxon>Metazoa</taxon>
        <taxon>Chordata</taxon>
        <taxon>Craniata</taxon>
        <taxon>Vertebrata</taxon>
        <taxon>Euteleostomi</taxon>
        <taxon>Archelosauria</taxon>
        <taxon>Archosauria</taxon>
        <taxon>Dinosauria</taxon>
        <taxon>Saurischia</taxon>
        <taxon>Theropoda</taxon>
        <taxon>Coelurosauria</taxon>
        <taxon>Aves</taxon>
        <taxon>Neognathae</taxon>
        <taxon>Neoaves</taxon>
        <taxon>Columbimorphae</taxon>
        <taxon>Columbiformes</taxon>
        <taxon>Columbidae</taxon>
        <taxon>Patagioenas</taxon>
    </lineage>
</organism>
<dbReference type="GO" id="GO:0005576">
    <property type="term" value="C:extracellular region"/>
    <property type="evidence" value="ECO:0007669"/>
    <property type="project" value="UniProtKB-SubCell"/>
</dbReference>
<dbReference type="EMBL" id="LSYS01005376">
    <property type="protein sequence ID" value="OPJ77586.1"/>
    <property type="molecule type" value="Genomic_DNA"/>
</dbReference>
<evidence type="ECO:0000259" key="6">
    <source>
        <dbReference type="PROSITE" id="PS51406"/>
    </source>
</evidence>
<dbReference type="InterPro" id="IPR002181">
    <property type="entry name" value="Fibrinogen_a/b/g_C_dom"/>
</dbReference>
<dbReference type="PANTHER" id="PTHR47221:SF5">
    <property type="entry name" value="FIBRINOGEN C-TERMINAL DOMAIN-CONTAINING PROTEIN"/>
    <property type="match status" value="1"/>
</dbReference>
<reference evidence="7 8" key="1">
    <citation type="submission" date="2016-02" db="EMBL/GenBank/DDBJ databases">
        <title>Band-tailed pigeon sequencing and assembly.</title>
        <authorList>
            <person name="Soares A.E."/>
            <person name="Novak B.J."/>
            <person name="Rice E.S."/>
            <person name="O'Connell B."/>
            <person name="Chang D."/>
            <person name="Weber S."/>
            <person name="Shapiro B."/>
        </authorList>
    </citation>
    <scope>NUCLEOTIDE SEQUENCE [LARGE SCALE GENOMIC DNA]</scope>
    <source>
        <strain evidence="7">BTP2013</strain>
        <tissue evidence="7">Blood</tissue>
    </source>
</reference>
<keyword evidence="3" id="KW-1015">Disulfide bond</keyword>
<comment type="caution">
    <text evidence="7">The sequence shown here is derived from an EMBL/GenBank/DDBJ whole genome shotgun (WGS) entry which is preliminary data.</text>
</comment>
<dbReference type="PANTHER" id="PTHR47221">
    <property type="entry name" value="FIBRINOGEN ALPHA CHAIN"/>
    <property type="match status" value="1"/>
</dbReference>
<evidence type="ECO:0000313" key="8">
    <source>
        <dbReference type="Proteomes" id="UP000190648"/>
    </source>
</evidence>
<dbReference type="PROSITE" id="PS00514">
    <property type="entry name" value="FIBRINOGEN_C_1"/>
    <property type="match status" value="1"/>
</dbReference>
<dbReference type="AlphaFoldDB" id="A0A1V4JZI0"/>
<dbReference type="Proteomes" id="UP000190648">
    <property type="component" value="Unassembled WGS sequence"/>
</dbReference>
<dbReference type="GO" id="GO:0007596">
    <property type="term" value="P:blood coagulation"/>
    <property type="evidence" value="ECO:0007669"/>
    <property type="project" value="InterPro"/>
</dbReference>
<dbReference type="InterPro" id="IPR037579">
    <property type="entry name" value="FIB_ANG-like"/>
</dbReference>
<keyword evidence="2" id="KW-0964">Secreted</keyword>
<dbReference type="CDD" id="cd00087">
    <property type="entry name" value="FReD"/>
    <property type="match status" value="1"/>
</dbReference>
<dbReference type="OrthoDB" id="6145874at2759"/>
<dbReference type="InterPro" id="IPR020837">
    <property type="entry name" value="Fibrinogen_CS"/>
</dbReference>
<keyword evidence="8" id="KW-1185">Reference proteome</keyword>
<keyword evidence="4" id="KW-0325">Glycoprotein</keyword>
<feature type="region of interest" description="Disordered" evidence="5">
    <location>
        <begin position="1"/>
        <end position="24"/>
    </location>
</feature>
<proteinExistence type="predicted"/>
<evidence type="ECO:0000313" key="7">
    <source>
        <dbReference type="EMBL" id="OPJ77586.1"/>
    </source>
</evidence>
<evidence type="ECO:0000256" key="5">
    <source>
        <dbReference type="SAM" id="MobiDB-lite"/>
    </source>
</evidence>
<accession>A0A1V4JZI0</accession>
<dbReference type="Pfam" id="PF00147">
    <property type="entry name" value="Fibrinogen_C"/>
    <property type="match status" value="2"/>
</dbReference>
<dbReference type="SMART" id="SM00186">
    <property type="entry name" value="FBG"/>
    <property type="match status" value="1"/>
</dbReference>
<name>A0A1V4JZI0_PATFA</name>
<dbReference type="InterPro" id="IPR014716">
    <property type="entry name" value="Fibrinogen_a/b/g_C_1"/>
</dbReference>
<evidence type="ECO:0000256" key="3">
    <source>
        <dbReference type="ARBA" id="ARBA00023157"/>
    </source>
</evidence>
<sequence length="366" mass="42020">MRELGSRLSAHNSSMGRLLRQAREAQERGERLRASVRELEGRGRQLLNLSEALRQRLEEVAADKAEIQDRLEQLEGRVRLALQARPAENQSAKDLGALQSLMDAQNLRIEELLQKIKQQQYKLDKQNLQIKSLQSKVNLLVPLHLKDNKTQSPKWKINLKKSLSLTNQSQNASGDPVLTQRLPEDCHQLFLAGQQSSGVFQVQPAGSEPFKVYCDMTAEGGWTVIQRRTDGSVDFDQLWDAYKNGFGDLHGDFWLGLEKIHHLVQEGRYNLLIELEDWEGNSQLPFSTRDRDHDLKTDTNCAKHLSGGWWFSTCGHANLNGKYFRSIPRQRHERKQGIFWKTWKGRYYPLKSTTMKIQPAALEAEP</sequence>
<evidence type="ECO:0000256" key="1">
    <source>
        <dbReference type="ARBA" id="ARBA00004613"/>
    </source>
</evidence>
<comment type="subcellular location">
    <subcellularLocation>
        <location evidence="1">Secreted</location>
    </subcellularLocation>
</comment>
<dbReference type="NCBIfam" id="NF040941">
    <property type="entry name" value="GGGWT_bact"/>
    <property type="match status" value="1"/>
</dbReference>
<feature type="domain" description="Fibrinogen C-terminal" evidence="6">
    <location>
        <begin position="177"/>
        <end position="361"/>
    </location>
</feature>
<evidence type="ECO:0000256" key="4">
    <source>
        <dbReference type="ARBA" id="ARBA00023180"/>
    </source>
</evidence>
<evidence type="ECO:0000256" key="2">
    <source>
        <dbReference type="ARBA" id="ARBA00022525"/>
    </source>
</evidence>
<dbReference type="InterPro" id="IPR036056">
    <property type="entry name" value="Fibrinogen-like_C"/>
</dbReference>
<dbReference type="PROSITE" id="PS51406">
    <property type="entry name" value="FIBRINOGEN_C_2"/>
    <property type="match status" value="1"/>
</dbReference>
<dbReference type="Gene3D" id="4.10.530.10">
    <property type="entry name" value="Gamma-fibrinogen Carboxyl Terminal Fragment, domain 2"/>
    <property type="match status" value="1"/>
</dbReference>
<dbReference type="Gene3D" id="3.90.215.10">
    <property type="entry name" value="Gamma Fibrinogen, chain A, domain 1"/>
    <property type="match status" value="1"/>
</dbReference>
<protein>
    <submittedName>
        <fullName evidence="7">Angiopoietin-related protein 4 isoform B</fullName>
    </submittedName>
</protein>
<gene>
    <name evidence="7" type="primary">ANGPTL4</name>
    <name evidence="7" type="ORF">AV530_004713</name>
</gene>
<dbReference type="SUPFAM" id="SSF56496">
    <property type="entry name" value="Fibrinogen C-terminal domain-like"/>
    <property type="match status" value="1"/>
</dbReference>